<dbReference type="AlphaFoldDB" id="A0A3L6L619"/>
<dbReference type="GO" id="GO:0003743">
    <property type="term" value="F:translation initiation factor activity"/>
    <property type="evidence" value="ECO:0007669"/>
    <property type="project" value="UniProtKB-KW"/>
</dbReference>
<dbReference type="GO" id="GO:0016281">
    <property type="term" value="C:eukaryotic translation initiation factor 4F complex"/>
    <property type="evidence" value="ECO:0007669"/>
    <property type="project" value="TreeGrafter"/>
</dbReference>
<dbReference type="EMBL" id="QSBY01000010">
    <property type="protein sequence ID" value="RHW69870.1"/>
    <property type="molecule type" value="Genomic_DNA"/>
</dbReference>
<name>A0A3L6L619_9TRYP</name>
<dbReference type="PANTHER" id="PTHR11960">
    <property type="entry name" value="EUKARYOTIC TRANSLATION INITIATION FACTOR 4E RELATED"/>
    <property type="match status" value="1"/>
</dbReference>
<protein>
    <submittedName>
        <fullName evidence="2">Eukaryotic translation initiation factor 4E type 5</fullName>
    </submittedName>
</protein>
<reference evidence="2" key="1">
    <citation type="submission" date="2018-09" db="EMBL/GenBank/DDBJ databases">
        <title>whole genome sequence of T. equiperdum IVM-t1 strain.</title>
        <authorList>
            <person name="Suganuma K."/>
        </authorList>
    </citation>
    <scope>NUCLEOTIDE SEQUENCE [LARGE SCALE GENOMIC DNA]</scope>
    <source>
        <strain evidence="2">IVM-t1</strain>
    </source>
</reference>
<keyword evidence="1" id="KW-0694">RNA-binding</keyword>
<organism evidence="2">
    <name type="scientific">Trypanosoma brucei equiperdum</name>
    <dbReference type="NCBI Taxonomy" id="630700"/>
    <lineage>
        <taxon>Eukaryota</taxon>
        <taxon>Discoba</taxon>
        <taxon>Euglenozoa</taxon>
        <taxon>Kinetoplastea</taxon>
        <taxon>Metakinetoplastina</taxon>
        <taxon>Trypanosomatida</taxon>
        <taxon>Trypanosomatidae</taxon>
        <taxon>Trypanosoma</taxon>
    </lineage>
</organism>
<dbReference type="Proteomes" id="UP000266743">
    <property type="component" value="Chromosome 10"/>
</dbReference>
<gene>
    <name evidence="2" type="primary">eif4e5</name>
    <name evidence="2" type="ORF">DPX39_100055800</name>
</gene>
<comment type="caution">
    <text evidence="2">The sequence shown here is derived from an EMBL/GenBank/DDBJ whole genome shotgun (WGS) entry which is preliminary data.</text>
</comment>
<proteinExistence type="inferred from homology"/>
<dbReference type="InterPro" id="IPR023398">
    <property type="entry name" value="TIF_eIF4e-like"/>
</dbReference>
<dbReference type="GO" id="GO:0000340">
    <property type="term" value="F:RNA 7-methylguanosine cap binding"/>
    <property type="evidence" value="ECO:0007669"/>
    <property type="project" value="TreeGrafter"/>
</dbReference>
<dbReference type="Gene3D" id="3.30.760.10">
    <property type="entry name" value="RNA Cap, Translation Initiation Factor Eif4e"/>
    <property type="match status" value="1"/>
</dbReference>
<dbReference type="PANTHER" id="PTHR11960:SF72">
    <property type="entry name" value="EUKARYOTIC TRANSLATION INITIATION FACTOR 4E TYPE 5"/>
    <property type="match status" value="1"/>
</dbReference>
<dbReference type="InterPro" id="IPR001040">
    <property type="entry name" value="TIF_eIF_4E"/>
</dbReference>
<evidence type="ECO:0000313" key="2">
    <source>
        <dbReference type="EMBL" id="RHW69870.1"/>
    </source>
</evidence>
<keyword evidence="1 2" id="KW-0396">Initiation factor</keyword>
<keyword evidence="1" id="KW-0648">Protein biosynthesis</keyword>
<dbReference type="Pfam" id="PF01652">
    <property type="entry name" value="IF4E"/>
    <property type="match status" value="1"/>
</dbReference>
<comment type="similarity">
    <text evidence="1">Belongs to the eukaryotic initiation factor 4E family.</text>
</comment>
<sequence length="195" mass="21979">MEEESHALKDPWFVSYIPQLTTEIVKINYEGDWNLAKEALQQPLDYVRTVEEFWSTLNSLPKLHQLESSSTFVFARNNVDASYEAFPNGTRIIVDIRKAAMAEKATAVILSSVIGESVSQEVCGGKPICDVLRLSSRPNKESPELVRLEVWLSDQTYGKAVLAYVRKALNDVGMSQPHVIFGESLFEKEKKKKGK</sequence>
<accession>A0A3L6L619</accession>
<dbReference type="SUPFAM" id="SSF55418">
    <property type="entry name" value="eIF4e-like"/>
    <property type="match status" value="1"/>
</dbReference>
<evidence type="ECO:0000256" key="1">
    <source>
        <dbReference type="RuleBase" id="RU004374"/>
    </source>
</evidence>